<keyword evidence="2" id="KW-0472">Membrane</keyword>
<accession>A0A9W4X916</accession>
<reference evidence="3" key="1">
    <citation type="submission" date="2022-09" db="EMBL/GenBank/DDBJ databases">
        <authorList>
            <person name="Duchaud E."/>
        </authorList>
    </citation>
    <scope>NUCLEOTIDE SEQUENCE</scope>
    <source>
        <strain evidence="3">TRV642</strain>
    </source>
</reference>
<evidence type="ECO:0000256" key="2">
    <source>
        <dbReference type="SAM" id="Phobius"/>
    </source>
</evidence>
<feature type="transmembrane region" description="Helical" evidence="2">
    <location>
        <begin position="521"/>
        <end position="540"/>
    </location>
</feature>
<dbReference type="RefSeq" id="WP_263362361.1">
    <property type="nucleotide sequence ID" value="NZ_OX336425.1"/>
</dbReference>
<dbReference type="KEGG" id="fcs:TRV642_1126"/>
<organism evidence="3 4">
    <name type="scientific">Flavobacterium collinsii</name>
    <dbReference type="NCBI Taxonomy" id="1114861"/>
    <lineage>
        <taxon>Bacteria</taxon>
        <taxon>Pseudomonadati</taxon>
        <taxon>Bacteroidota</taxon>
        <taxon>Flavobacteriia</taxon>
        <taxon>Flavobacteriales</taxon>
        <taxon>Flavobacteriaceae</taxon>
        <taxon>Flavobacterium</taxon>
    </lineage>
</organism>
<keyword evidence="2" id="KW-0812">Transmembrane</keyword>
<sequence>MILEQCSIFLDSEAGLPENWISEYNFSVENIDESIKTIIGRINLNINKIFENLNLSILSGEIFQEPDNFKRELDKLTTKISEIQVGIEIVENEPKTLELTDIFINSFIEPFNFAKKSIQRLSHSFNKKLLNEGGKWLFTAEKAMYNPIDLKNTSHLKEQIQILQKNIKIAAIDIDLSINEKILSNLILYKKELEEINTEYKYLPLIKDKCNYLIKKILFRIKQDNEFSYLYTIDYQDKELTLEEVQADSFSHFDNIMLKHYSSNNNCYSNSEIDLIKEKIRKKEPLSYVEIHQLTKIYKDKNNNYKQVSNVLSLFKTKYDEEISKTNLSKFNKHSLYTIKNYMLNNEFSIYLEKKGLKLEEIEKKLGNIKHIQLETGIKNYFPFIKYCDYIDQLLNEEFKKNEFDFIHATNLINKLKANLKEAYNCLEWCKERNFLAFQLPSNECCTTINFEGEDVKIFLSSSFVLPINFEKLQVNFNELSRKEGKYLTLIELQENLENQKSIILRVRESVEKSEKKSIEILGIFSAIVLFTSGSIQIFSIKNLTMSEAIQFMLAFSYSLVLFIFLIWLITRENLKSLTKVHYGFFFGLVIMSGIAINYVMNPQQINKSIPKKEVSHPKLNSNKNDKKKMELKKEK</sequence>
<dbReference type="EMBL" id="OX336425">
    <property type="protein sequence ID" value="CAI2766140.1"/>
    <property type="molecule type" value="Genomic_DNA"/>
</dbReference>
<evidence type="ECO:0000313" key="3">
    <source>
        <dbReference type="EMBL" id="CAI2766140.1"/>
    </source>
</evidence>
<feature type="region of interest" description="Disordered" evidence="1">
    <location>
        <begin position="612"/>
        <end position="636"/>
    </location>
</feature>
<feature type="compositionally biased region" description="Basic and acidic residues" evidence="1">
    <location>
        <begin position="624"/>
        <end position="636"/>
    </location>
</feature>
<gene>
    <name evidence="3" type="ORF">TRV642_1126</name>
</gene>
<dbReference type="AlphaFoldDB" id="A0A9W4X916"/>
<keyword evidence="2" id="KW-1133">Transmembrane helix</keyword>
<protein>
    <submittedName>
        <fullName evidence="3">Uncharacterized protein</fullName>
    </submittedName>
</protein>
<dbReference type="Proteomes" id="UP001152749">
    <property type="component" value="Chromosome"/>
</dbReference>
<feature type="transmembrane region" description="Helical" evidence="2">
    <location>
        <begin position="552"/>
        <end position="571"/>
    </location>
</feature>
<feature type="transmembrane region" description="Helical" evidence="2">
    <location>
        <begin position="583"/>
        <end position="601"/>
    </location>
</feature>
<evidence type="ECO:0000313" key="4">
    <source>
        <dbReference type="Proteomes" id="UP001152749"/>
    </source>
</evidence>
<proteinExistence type="predicted"/>
<evidence type="ECO:0000256" key="1">
    <source>
        <dbReference type="SAM" id="MobiDB-lite"/>
    </source>
</evidence>
<name>A0A9W4X916_9FLAO</name>